<evidence type="ECO:0000313" key="2">
    <source>
        <dbReference type="EMBL" id="KAI0291236.1"/>
    </source>
</evidence>
<comment type="caution">
    <text evidence="2">The sequence shown here is derived from an EMBL/GenBank/DDBJ whole genome shotgun (WGS) entry which is preliminary data.</text>
</comment>
<proteinExistence type="predicted"/>
<organism evidence="2 3">
    <name type="scientific">Multifurca ochricompacta</name>
    <dbReference type="NCBI Taxonomy" id="376703"/>
    <lineage>
        <taxon>Eukaryota</taxon>
        <taxon>Fungi</taxon>
        <taxon>Dikarya</taxon>
        <taxon>Basidiomycota</taxon>
        <taxon>Agaricomycotina</taxon>
        <taxon>Agaricomycetes</taxon>
        <taxon>Russulales</taxon>
        <taxon>Russulaceae</taxon>
        <taxon>Multifurca</taxon>
    </lineage>
</organism>
<dbReference type="AlphaFoldDB" id="A0AAD4QHN9"/>
<accession>A0AAD4QHN9</accession>
<protein>
    <submittedName>
        <fullName evidence="2">Uncharacterized protein</fullName>
    </submittedName>
</protein>
<reference evidence="2" key="1">
    <citation type="journal article" date="2022" name="New Phytol.">
        <title>Evolutionary transition to the ectomycorrhizal habit in the genomes of a hyperdiverse lineage of mushroom-forming fungi.</title>
        <authorList>
            <person name="Looney B."/>
            <person name="Miyauchi S."/>
            <person name="Morin E."/>
            <person name="Drula E."/>
            <person name="Courty P.E."/>
            <person name="Kohler A."/>
            <person name="Kuo A."/>
            <person name="LaButti K."/>
            <person name="Pangilinan J."/>
            <person name="Lipzen A."/>
            <person name="Riley R."/>
            <person name="Andreopoulos W."/>
            <person name="He G."/>
            <person name="Johnson J."/>
            <person name="Nolan M."/>
            <person name="Tritt A."/>
            <person name="Barry K.W."/>
            <person name="Grigoriev I.V."/>
            <person name="Nagy L.G."/>
            <person name="Hibbett D."/>
            <person name="Henrissat B."/>
            <person name="Matheny P.B."/>
            <person name="Labbe J."/>
            <person name="Martin F.M."/>
        </authorList>
    </citation>
    <scope>NUCLEOTIDE SEQUENCE</scope>
    <source>
        <strain evidence="2">BPL690</strain>
    </source>
</reference>
<feature type="region of interest" description="Disordered" evidence="1">
    <location>
        <begin position="153"/>
        <end position="176"/>
    </location>
</feature>
<gene>
    <name evidence="2" type="ORF">B0F90DRAFT_1824043</name>
</gene>
<name>A0AAD4QHN9_9AGAM</name>
<sequence>MASSESTPSTVIISDYDSKRELQEWAQSTLTNLYSLDQALQIPTLFTPDAELSINGDKLTLEKFEDHIKAQNGVAIRTDISWTNALAISGDEPYIALFEGSYTLTRSLRMRLRAAPMQVHQFYTSTHYSHRVVESGSERKFASLIQTETYERPPVHLPPVGAVSPQGASESNEEGA</sequence>
<evidence type="ECO:0000256" key="1">
    <source>
        <dbReference type="SAM" id="MobiDB-lite"/>
    </source>
</evidence>
<evidence type="ECO:0000313" key="3">
    <source>
        <dbReference type="Proteomes" id="UP001203297"/>
    </source>
</evidence>
<dbReference type="EMBL" id="WTXG01000166">
    <property type="protein sequence ID" value="KAI0291236.1"/>
    <property type="molecule type" value="Genomic_DNA"/>
</dbReference>
<keyword evidence="3" id="KW-1185">Reference proteome</keyword>
<dbReference type="Proteomes" id="UP001203297">
    <property type="component" value="Unassembled WGS sequence"/>
</dbReference>